<accession>A0ABV2AQX1</accession>
<name>A0ABV2AQX1_9EUKA</name>
<feature type="domain" description="DEAD-box helicase OB fold" evidence="2">
    <location>
        <begin position="33"/>
        <end position="109"/>
    </location>
</feature>
<keyword evidence="3" id="KW-0547">Nucleotide-binding</keyword>
<sequence length="131" mass="15495">MRRARDVKEQLEELMKRVEIELKFGQNDFISIAKTIVSGFFFNTALLGKTGNYKTFKFRQTVTIHPSSCLREEMPKWVVFNEFVLTTKKFIRTVIKIDPKWLLEVAPHIYRKEDLEIEKKMPKLKKSAVSK</sequence>
<keyword evidence="3" id="KW-0067">ATP-binding</keyword>
<protein>
    <submittedName>
        <fullName evidence="3">Pre-mRNA-splicing factor ATP-dependent RNA helicase dhx16</fullName>
        <ecNumber evidence="3">3.6.4.13</ecNumber>
    </submittedName>
</protein>
<proteinExistence type="predicted"/>
<dbReference type="GO" id="GO:0016787">
    <property type="term" value="F:hydrolase activity"/>
    <property type="evidence" value="ECO:0007669"/>
    <property type="project" value="UniProtKB-KW"/>
</dbReference>
<keyword evidence="4" id="KW-1185">Reference proteome</keyword>
<evidence type="ECO:0000313" key="3">
    <source>
        <dbReference type="EMBL" id="MES1922065.1"/>
    </source>
</evidence>
<keyword evidence="1" id="KW-0175">Coiled coil</keyword>
<gene>
    <name evidence="3" type="primary">DHX16</name>
    <name evidence="3" type="ORF">MHBO_003584</name>
</gene>
<keyword evidence="3" id="KW-0347">Helicase</keyword>
<feature type="coiled-coil region" evidence="1">
    <location>
        <begin position="1"/>
        <end position="28"/>
    </location>
</feature>
<dbReference type="InterPro" id="IPR011709">
    <property type="entry name" value="DEAD-box_helicase_OB_fold"/>
</dbReference>
<comment type="caution">
    <text evidence="3">The sequence shown here is derived from an EMBL/GenBank/DDBJ whole genome shotgun (WGS) entry which is preliminary data.</text>
</comment>
<evidence type="ECO:0000313" key="4">
    <source>
        <dbReference type="Proteomes" id="UP001439008"/>
    </source>
</evidence>
<dbReference type="GO" id="GO:0003724">
    <property type="term" value="F:RNA helicase activity"/>
    <property type="evidence" value="ECO:0007669"/>
    <property type="project" value="UniProtKB-EC"/>
</dbReference>
<dbReference type="EMBL" id="JBDODL010002164">
    <property type="protein sequence ID" value="MES1922065.1"/>
    <property type="molecule type" value="Genomic_DNA"/>
</dbReference>
<evidence type="ECO:0000256" key="1">
    <source>
        <dbReference type="SAM" id="Coils"/>
    </source>
</evidence>
<reference evidence="3 4" key="1">
    <citation type="journal article" date="2024" name="BMC Biol.">
        <title>Comparative genomics of Ascetosporea gives new insight into the evolutionary basis for animal parasitism in Rhizaria.</title>
        <authorList>
            <person name="Hiltunen Thoren M."/>
            <person name="Onut-Brannstrom I."/>
            <person name="Alfjorden A."/>
            <person name="Peckova H."/>
            <person name="Swords F."/>
            <person name="Hooper C."/>
            <person name="Holzer A.S."/>
            <person name="Bass D."/>
            <person name="Burki F."/>
        </authorList>
    </citation>
    <scope>NUCLEOTIDE SEQUENCE [LARGE SCALE GENOMIC DNA]</scope>
    <source>
        <strain evidence="3">20-A016</strain>
    </source>
</reference>
<keyword evidence="3" id="KW-0378">Hydrolase</keyword>
<dbReference type="Pfam" id="PF07717">
    <property type="entry name" value="OB_NTP_bind"/>
    <property type="match status" value="1"/>
</dbReference>
<dbReference type="EC" id="3.6.4.13" evidence="3"/>
<organism evidence="3 4">
    <name type="scientific">Bonamia ostreae</name>
    <dbReference type="NCBI Taxonomy" id="126728"/>
    <lineage>
        <taxon>Eukaryota</taxon>
        <taxon>Sar</taxon>
        <taxon>Rhizaria</taxon>
        <taxon>Endomyxa</taxon>
        <taxon>Ascetosporea</taxon>
        <taxon>Haplosporida</taxon>
        <taxon>Bonamia</taxon>
    </lineage>
</organism>
<dbReference type="Proteomes" id="UP001439008">
    <property type="component" value="Unassembled WGS sequence"/>
</dbReference>
<evidence type="ECO:0000259" key="2">
    <source>
        <dbReference type="Pfam" id="PF07717"/>
    </source>
</evidence>